<comment type="caution">
    <text evidence="1">The sequence shown here is derived from an EMBL/GenBank/DDBJ whole genome shotgun (WGS) entry which is preliminary data.</text>
</comment>
<gene>
    <name evidence="1" type="ORF">cpu_20180</name>
</gene>
<sequence length="71" mass="7843">MIKVKVNYALIYDLPKEEIELAAGSIEELKEFLAARLKNPFSIAVNGQIATDNQLLKDGDEVFVFPFLSGG</sequence>
<evidence type="ECO:0000313" key="1">
    <source>
        <dbReference type="EMBL" id="GAV23508.1"/>
    </source>
</evidence>
<dbReference type="SUPFAM" id="SSF54285">
    <property type="entry name" value="MoaD/ThiS"/>
    <property type="match status" value="1"/>
</dbReference>
<dbReference type="InterPro" id="IPR003749">
    <property type="entry name" value="ThiS/MoaD-like"/>
</dbReference>
<dbReference type="Gene3D" id="3.10.20.30">
    <property type="match status" value="1"/>
</dbReference>
<dbReference type="OrthoDB" id="598356at2"/>
<name>A0A1L8CX69_9THEO</name>
<keyword evidence="2" id="KW-1185">Reference proteome</keyword>
<dbReference type="InterPro" id="IPR016155">
    <property type="entry name" value="Mopterin_synth/thiamin_S_b"/>
</dbReference>
<dbReference type="EMBL" id="BDJK01000055">
    <property type="protein sequence ID" value="GAV23508.1"/>
    <property type="molecule type" value="Genomic_DNA"/>
</dbReference>
<dbReference type="Pfam" id="PF02597">
    <property type="entry name" value="ThiS"/>
    <property type="match status" value="1"/>
</dbReference>
<dbReference type="InterPro" id="IPR012675">
    <property type="entry name" value="Beta-grasp_dom_sf"/>
</dbReference>
<protein>
    <submittedName>
        <fullName evidence="1">Molybdopterin synthase sulfur carrier subunit</fullName>
    </submittedName>
</protein>
<evidence type="ECO:0000313" key="2">
    <source>
        <dbReference type="Proteomes" id="UP000187485"/>
    </source>
</evidence>
<dbReference type="Proteomes" id="UP000187485">
    <property type="component" value="Unassembled WGS sequence"/>
</dbReference>
<organism evidence="1 2">
    <name type="scientific">Carboxydothermus pertinax</name>
    <dbReference type="NCBI Taxonomy" id="870242"/>
    <lineage>
        <taxon>Bacteria</taxon>
        <taxon>Bacillati</taxon>
        <taxon>Bacillota</taxon>
        <taxon>Clostridia</taxon>
        <taxon>Thermoanaerobacterales</taxon>
        <taxon>Thermoanaerobacteraceae</taxon>
        <taxon>Carboxydothermus</taxon>
    </lineage>
</organism>
<accession>A0A1L8CX69</accession>
<dbReference type="RefSeq" id="WP_075859917.1">
    <property type="nucleotide sequence ID" value="NZ_BDJK01000055.1"/>
</dbReference>
<reference evidence="2" key="1">
    <citation type="submission" date="2016-12" db="EMBL/GenBank/DDBJ databases">
        <title>Draft Genome Sequences od Carboxydothermus pertinax and islandicus, Hydrogenogenic Carboxydotrophic Bacteria.</title>
        <authorList>
            <person name="Fukuyama Y."/>
            <person name="Ohmae K."/>
            <person name="Yoneda Y."/>
            <person name="Yoshida T."/>
            <person name="Sako Y."/>
        </authorList>
    </citation>
    <scope>NUCLEOTIDE SEQUENCE [LARGE SCALE GENOMIC DNA]</scope>
    <source>
        <strain evidence="2">Ug1</strain>
    </source>
</reference>
<dbReference type="STRING" id="870242.cpu_20180"/>
<dbReference type="AlphaFoldDB" id="A0A1L8CX69"/>
<proteinExistence type="predicted"/>